<evidence type="ECO:0000256" key="3">
    <source>
        <dbReference type="ARBA" id="ARBA00023274"/>
    </source>
</evidence>
<gene>
    <name evidence="4" type="ORF">WA026_012714</name>
</gene>
<dbReference type="Gene3D" id="3.30.190.20">
    <property type="match status" value="1"/>
</dbReference>
<proteinExistence type="inferred from homology"/>
<dbReference type="Pfam" id="PF00687">
    <property type="entry name" value="Ribosomal_L1"/>
    <property type="match status" value="1"/>
</dbReference>
<comment type="caution">
    <text evidence="4">The sequence shown here is derived from an EMBL/GenBank/DDBJ whole genome shotgun (WGS) entry which is preliminary data.</text>
</comment>
<dbReference type="Proteomes" id="UP001431783">
    <property type="component" value="Unassembled WGS sequence"/>
</dbReference>
<evidence type="ECO:0000256" key="1">
    <source>
        <dbReference type="ARBA" id="ARBA00010531"/>
    </source>
</evidence>
<dbReference type="AlphaFoldDB" id="A0AAW1U5U6"/>
<dbReference type="PANTHER" id="PTHR36427">
    <property type="entry name" value="54S RIBOSOMAL PROTEIN L1, MITOCHONDRIAL"/>
    <property type="match status" value="1"/>
</dbReference>
<reference evidence="4 5" key="1">
    <citation type="submission" date="2023-03" db="EMBL/GenBank/DDBJ databases">
        <title>Genome insight into feeding habits of ladybird beetles.</title>
        <authorList>
            <person name="Li H.-S."/>
            <person name="Huang Y.-H."/>
            <person name="Pang H."/>
        </authorList>
    </citation>
    <scope>NUCLEOTIDE SEQUENCE [LARGE SCALE GENOMIC DNA]</scope>
    <source>
        <strain evidence="4">SYSU_2023b</strain>
        <tissue evidence="4">Whole body</tissue>
    </source>
</reference>
<dbReference type="GO" id="GO:0005840">
    <property type="term" value="C:ribosome"/>
    <property type="evidence" value="ECO:0007669"/>
    <property type="project" value="UniProtKB-KW"/>
</dbReference>
<dbReference type="InterPro" id="IPR016095">
    <property type="entry name" value="Ribosomal_uL1_3-a/b-sand"/>
</dbReference>
<accession>A0AAW1U5U6</accession>
<keyword evidence="5" id="KW-1185">Reference proteome</keyword>
<dbReference type="PANTHER" id="PTHR36427:SF3">
    <property type="entry name" value="LARGE RIBOSOMAL SUBUNIT PROTEIN UL1M"/>
    <property type="match status" value="1"/>
</dbReference>
<evidence type="ECO:0000313" key="5">
    <source>
        <dbReference type="Proteomes" id="UP001431783"/>
    </source>
</evidence>
<dbReference type="InterPro" id="IPR023674">
    <property type="entry name" value="Ribosomal_uL1-like"/>
</dbReference>
<dbReference type="InterPro" id="IPR028364">
    <property type="entry name" value="Ribosomal_uL1/biogenesis"/>
</dbReference>
<keyword evidence="2" id="KW-0689">Ribosomal protein</keyword>
<dbReference type="CDD" id="cd00403">
    <property type="entry name" value="Ribosomal_L1"/>
    <property type="match status" value="1"/>
</dbReference>
<organism evidence="4 5">
    <name type="scientific">Henosepilachna vigintioctopunctata</name>
    <dbReference type="NCBI Taxonomy" id="420089"/>
    <lineage>
        <taxon>Eukaryota</taxon>
        <taxon>Metazoa</taxon>
        <taxon>Ecdysozoa</taxon>
        <taxon>Arthropoda</taxon>
        <taxon>Hexapoda</taxon>
        <taxon>Insecta</taxon>
        <taxon>Pterygota</taxon>
        <taxon>Neoptera</taxon>
        <taxon>Endopterygota</taxon>
        <taxon>Coleoptera</taxon>
        <taxon>Polyphaga</taxon>
        <taxon>Cucujiformia</taxon>
        <taxon>Coccinelloidea</taxon>
        <taxon>Coccinellidae</taxon>
        <taxon>Epilachninae</taxon>
        <taxon>Epilachnini</taxon>
        <taxon>Henosepilachna</taxon>
    </lineage>
</organism>
<dbReference type="SUPFAM" id="SSF56808">
    <property type="entry name" value="Ribosomal protein L1"/>
    <property type="match status" value="1"/>
</dbReference>
<comment type="similarity">
    <text evidence="1">Belongs to the universal ribosomal protein uL1 family.</text>
</comment>
<name>A0AAW1U5U6_9CUCU</name>
<dbReference type="EMBL" id="JARQZJ010000036">
    <property type="protein sequence ID" value="KAK9876403.1"/>
    <property type="molecule type" value="Genomic_DNA"/>
</dbReference>
<evidence type="ECO:0008006" key="6">
    <source>
        <dbReference type="Google" id="ProtNLM"/>
    </source>
</evidence>
<dbReference type="GO" id="GO:1990904">
    <property type="term" value="C:ribonucleoprotein complex"/>
    <property type="evidence" value="ECO:0007669"/>
    <property type="project" value="UniProtKB-KW"/>
</dbReference>
<evidence type="ECO:0000313" key="4">
    <source>
        <dbReference type="EMBL" id="KAK9876403.1"/>
    </source>
</evidence>
<dbReference type="Gene3D" id="3.40.50.790">
    <property type="match status" value="1"/>
</dbReference>
<sequence length="340" mass="39588">MLSITQIFPISFLKTWIQSQQHIVIRSYAARKGTRDRKNKKKVKTVVEKIGFIPHNQRNREKLLAERPSRKFDDSWQRKPMDDIYCAKYYQWKIYPFQEAINCHKETHHPEIYNQPQAPVKALIELYMQGEKKTKFIENFNRICAVQHKFDHGEERKIIAFAKDIDSQQLAIRAGAQLTGGVELIKEIQNGKVSLQDFQFVIAHPDILHELSTLRGLMKKKFPNPKSGTLDIHLDEVVNRYLNGINYTAVKDEYEKDFGIIETIIGYLDMDPAQLEENFAALVKDVMVMKPKRDGKFITRTLLMSPPSGEQFKIDHKLYLEENDTPVAISEEEIDKQVVL</sequence>
<protein>
    <recommendedName>
        <fullName evidence="6">39S ribosomal protein L1, mitochondrial</fullName>
    </recommendedName>
</protein>
<evidence type="ECO:0000256" key="2">
    <source>
        <dbReference type="ARBA" id="ARBA00022980"/>
    </source>
</evidence>
<keyword evidence="3" id="KW-0687">Ribonucleoprotein</keyword>